<dbReference type="GO" id="GO:0009062">
    <property type="term" value="P:fatty acid catabolic process"/>
    <property type="evidence" value="ECO:0007669"/>
    <property type="project" value="TreeGrafter"/>
</dbReference>
<dbReference type="InterPro" id="IPR052096">
    <property type="entry name" value="Endocannabinoid_amidase"/>
</dbReference>
<dbReference type="EMBL" id="JACAZE010000001">
    <property type="protein sequence ID" value="KAF7322649.1"/>
    <property type="molecule type" value="Genomic_DNA"/>
</dbReference>
<dbReference type="Gene3D" id="3.90.1300.10">
    <property type="entry name" value="Amidase signature (AS) domain"/>
    <property type="match status" value="1"/>
</dbReference>
<name>A0A8H6WL43_MYCCL</name>
<evidence type="ECO:0000259" key="7">
    <source>
        <dbReference type="Pfam" id="PF01425"/>
    </source>
</evidence>
<dbReference type="InterPro" id="IPR023631">
    <property type="entry name" value="Amidase_dom"/>
</dbReference>
<dbReference type="PANTHER" id="PTHR45847:SF6">
    <property type="entry name" value="FATTY ACID AMIDE HYDROLASE"/>
    <property type="match status" value="1"/>
</dbReference>
<evidence type="ECO:0000256" key="6">
    <source>
        <dbReference type="PIRSR" id="PIRSR001221-2"/>
    </source>
</evidence>
<feature type="active site" description="Charge relay system" evidence="5">
    <location>
        <position position="188"/>
    </location>
</feature>
<feature type="binding site" evidence="6">
    <location>
        <begin position="209"/>
        <end position="212"/>
    </location>
    <ligand>
        <name>substrate</name>
    </ligand>
</feature>
<comment type="catalytic activity">
    <reaction evidence="1">
        <text>a monocarboxylic acid amide + H2O = a monocarboxylate + NH4(+)</text>
        <dbReference type="Rhea" id="RHEA:12020"/>
        <dbReference type="ChEBI" id="CHEBI:15377"/>
        <dbReference type="ChEBI" id="CHEBI:28938"/>
        <dbReference type="ChEBI" id="CHEBI:35757"/>
        <dbReference type="ChEBI" id="CHEBI:83628"/>
        <dbReference type="EC" id="3.5.1.4"/>
    </reaction>
</comment>
<evidence type="ECO:0000256" key="4">
    <source>
        <dbReference type="ARBA" id="ARBA00022801"/>
    </source>
</evidence>
<evidence type="ECO:0000256" key="2">
    <source>
        <dbReference type="ARBA" id="ARBA00009199"/>
    </source>
</evidence>
<keyword evidence="4" id="KW-0378">Hydrolase</keyword>
<evidence type="ECO:0000256" key="5">
    <source>
        <dbReference type="PIRSR" id="PIRSR001221-1"/>
    </source>
</evidence>
<dbReference type="GO" id="GO:0017064">
    <property type="term" value="F:fatty acid amide hydrolase activity"/>
    <property type="evidence" value="ECO:0007669"/>
    <property type="project" value="TreeGrafter"/>
</dbReference>
<dbReference type="Pfam" id="PF01425">
    <property type="entry name" value="Amidase"/>
    <property type="match status" value="1"/>
</dbReference>
<evidence type="ECO:0000256" key="1">
    <source>
        <dbReference type="ARBA" id="ARBA00001311"/>
    </source>
</evidence>
<dbReference type="Proteomes" id="UP000613580">
    <property type="component" value="Unassembled WGS sequence"/>
</dbReference>
<evidence type="ECO:0000313" key="8">
    <source>
        <dbReference type="EMBL" id="KAF7322649.1"/>
    </source>
</evidence>
<dbReference type="SUPFAM" id="SSF75304">
    <property type="entry name" value="Amidase signature (AS) enzymes"/>
    <property type="match status" value="1"/>
</dbReference>
<proteinExistence type="inferred from homology"/>
<dbReference type="InterPro" id="IPR036928">
    <property type="entry name" value="AS_sf"/>
</dbReference>
<gene>
    <name evidence="8" type="ORF">HMN09_00043500</name>
</gene>
<dbReference type="InterPro" id="IPR020556">
    <property type="entry name" value="Amidase_CS"/>
</dbReference>
<sequence length="580" mass="62969">MWPFTPQWQVLSEAKRAHRDNALLTTLQSVENKQEFLRATTSQIVANIDSGKWTASQVVAAFISQAIVAQKQTNCLTEILFEDALEQAQLLDAEFAATKQLRGPLHGVPVSIKDQFHIAGYDSSIGNSDRLNKPASQDADLVALLKSAGAIIIVKTNVPQTMFSFECCNPVWGRTTNPYNSNYTCGGSSGGEAALLALDGSALGVGSDIGGSLRYPAAFCGIYALKPGPSRISYAGTAGKFSQLHCDAAVYILLQVTVPGYNGVASVAGPMARTIDDLEIFCRLALGVPGRSLDLAPLLYREPKMPSRLRFGYYTDAYYKGSPAVKRAVMETVVALRAQGHECVEIEVPTPSEAFDVYVAISSADGYRTLLEGGVGNDPLDSSLLVIANGPNFPRFLRNFVAWAMGFFLGDTKLSSAIYSAGTKPVAELWKWLDRRDKYNTKFYAEVWDKHQLDGIIAPVQPMPQIVNDTFRKLFSLASGSTLYNVVNSPAGCVPVTKVDAAKDALTEEWTKAPTTSLVQRSLYQGRSPMYDPVKMAGMPISIQVVGRKWEEEKVLAMMRVVDEALGPRGFGPGSLSCRD</sequence>
<dbReference type="FunFam" id="3.90.1300.10:FF:000003">
    <property type="entry name" value="Amidase signature enzyme"/>
    <property type="match status" value="1"/>
</dbReference>
<feature type="domain" description="Amidase" evidence="7">
    <location>
        <begin position="58"/>
        <end position="556"/>
    </location>
</feature>
<evidence type="ECO:0000313" key="9">
    <source>
        <dbReference type="Proteomes" id="UP000613580"/>
    </source>
</evidence>
<reference evidence="8" key="1">
    <citation type="submission" date="2020-05" db="EMBL/GenBank/DDBJ databases">
        <title>Mycena genomes resolve the evolution of fungal bioluminescence.</title>
        <authorList>
            <person name="Tsai I.J."/>
        </authorList>
    </citation>
    <scope>NUCLEOTIDE SEQUENCE</scope>
    <source>
        <strain evidence="8">110903Hualien_Pintung</strain>
    </source>
</reference>
<organism evidence="8 9">
    <name type="scientific">Mycena chlorophos</name>
    <name type="common">Agaric fungus</name>
    <name type="synonym">Agaricus chlorophos</name>
    <dbReference type="NCBI Taxonomy" id="658473"/>
    <lineage>
        <taxon>Eukaryota</taxon>
        <taxon>Fungi</taxon>
        <taxon>Dikarya</taxon>
        <taxon>Basidiomycota</taxon>
        <taxon>Agaricomycotina</taxon>
        <taxon>Agaricomycetes</taxon>
        <taxon>Agaricomycetidae</taxon>
        <taxon>Agaricales</taxon>
        <taxon>Marasmiineae</taxon>
        <taxon>Mycenaceae</taxon>
        <taxon>Mycena</taxon>
    </lineage>
</organism>
<feature type="binding site" evidence="6">
    <location>
        <position position="162"/>
    </location>
    <ligand>
        <name>substrate</name>
    </ligand>
</feature>
<dbReference type="PROSITE" id="PS00571">
    <property type="entry name" value="AMIDASES"/>
    <property type="match status" value="1"/>
</dbReference>
<accession>A0A8H6WL43</accession>
<feature type="active site" description="Acyl-ester intermediate" evidence="5">
    <location>
        <position position="212"/>
    </location>
</feature>
<protein>
    <recommendedName>
        <fullName evidence="3">amidase</fullName>
        <ecNumber evidence="3">3.5.1.4</ecNumber>
    </recommendedName>
</protein>
<dbReference type="PIRSF" id="PIRSF001221">
    <property type="entry name" value="Amidase_fungi"/>
    <property type="match status" value="1"/>
</dbReference>
<dbReference type="PANTHER" id="PTHR45847">
    <property type="entry name" value="FATTY ACID AMIDE HYDROLASE"/>
    <property type="match status" value="1"/>
</dbReference>
<dbReference type="AlphaFoldDB" id="A0A8H6WL43"/>
<feature type="binding site" evidence="6">
    <location>
        <position position="188"/>
    </location>
    <ligand>
        <name>substrate</name>
    </ligand>
</feature>
<keyword evidence="9" id="KW-1185">Reference proteome</keyword>
<feature type="active site" description="Charge relay system" evidence="5">
    <location>
        <position position="113"/>
    </location>
</feature>
<comment type="similarity">
    <text evidence="2">Belongs to the amidase family.</text>
</comment>
<evidence type="ECO:0000256" key="3">
    <source>
        <dbReference type="ARBA" id="ARBA00012922"/>
    </source>
</evidence>
<dbReference type="OrthoDB" id="6428749at2759"/>
<comment type="caution">
    <text evidence="8">The sequence shown here is derived from an EMBL/GenBank/DDBJ whole genome shotgun (WGS) entry which is preliminary data.</text>
</comment>
<dbReference type="GO" id="GO:0004040">
    <property type="term" value="F:amidase activity"/>
    <property type="evidence" value="ECO:0007669"/>
    <property type="project" value="UniProtKB-EC"/>
</dbReference>
<dbReference type="EC" id="3.5.1.4" evidence="3"/>